<keyword evidence="2" id="KW-0808">Transferase</keyword>
<evidence type="ECO:0000313" key="5">
    <source>
        <dbReference type="EMBL" id="GAO99679.1"/>
    </source>
</evidence>
<evidence type="ECO:0000256" key="1">
    <source>
        <dbReference type="ARBA" id="ARBA00022478"/>
    </source>
</evidence>
<evidence type="ECO:0000313" key="6">
    <source>
        <dbReference type="Proteomes" id="UP000253891"/>
    </source>
</evidence>
<evidence type="ECO:0000256" key="4">
    <source>
        <dbReference type="ARBA" id="ARBA00023163"/>
    </source>
</evidence>
<sequence>MVYKVYYQSHLDRNPKREDTQAFYLEAESKPAALAIAQAKSGFNIEDVEELSDAALVYEQANPEFKLTTFA</sequence>
<reference evidence="5 6" key="1">
    <citation type="journal article" date="2015" name="BMC Genomics">
        <title>Comparative genomics of Fructobacillus spp. and Leuconostoc spp. reveals niche-specific evolution of Fructobacillus spp.</title>
        <authorList>
            <person name="Endo A."/>
            <person name="Tanizawa Y."/>
            <person name="Tanaka N."/>
            <person name="Maeno S."/>
            <person name="Kumar H."/>
            <person name="Shiwa Y."/>
            <person name="Okada S."/>
            <person name="Yoshikawa H."/>
            <person name="Dicks L."/>
            <person name="Nakagawa J."/>
            <person name="Arita M."/>
        </authorList>
    </citation>
    <scope>NUCLEOTIDE SEQUENCE [LARGE SCALE GENOMIC DNA]</scope>
    <source>
        <strain evidence="5 6">JCM 12225</strain>
    </source>
</reference>
<keyword evidence="3" id="KW-0548">Nucleotidyltransferase</keyword>
<keyword evidence="4" id="KW-0804">Transcription</keyword>
<gene>
    <name evidence="5" type="ORF">FFIC_231660</name>
</gene>
<evidence type="ECO:0000256" key="3">
    <source>
        <dbReference type="ARBA" id="ARBA00022695"/>
    </source>
</evidence>
<dbReference type="GO" id="GO:0000428">
    <property type="term" value="C:DNA-directed RNA polymerase complex"/>
    <property type="evidence" value="ECO:0007669"/>
    <property type="project" value="UniProtKB-KW"/>
</dbReference>
<dbReference type="Proteomes" id="UP000253891">
    <property type="component" value="Unassembled WGS sequence"/>
</dbReference>
<dbReference type="GO" id="GO:0016779">
    <property type="term" value="F:nucleotidyltransferase activity"/>
    <property type="evidence" value="ECO:0007669"/>
    <property type="project" value="UniProtKB-KW"/>
</dbReference>
<dbReference type="Pfam" id="PF07288">
    <property type="entry name" value="RpoY"/>
    <property type="match status" value="1"/>
</dbReference>
<accession>A0A0K8MIH4</accession>
<dbReference type="STRING" id="157463.GCA_001047075_00600"/>
<proteinExistence type="predicted"/>
<name>A0A0K8MIH4_9LACO</name>
<dbReference type="RefSeq" id="WP_061993082.1">
    <property type="nucleotide sequence ID" value="NZ_DF968000.1"/>
</dbReference>
<dbReference type="InterPro" id="IPR009907">
    <property type="entry name" value="RpoY"/>
</dbReference>
<dbReference type="Gene3D" id="3.10.20.730">
    <property type="entry name" value="RNAP, epsilon subunit-like"/>
    <property type="match status" value="1"/>
</dbReference>
<dbReference type="OrthoDB" id="2147503at2"/>
<keyword evidence="1" id="KW-0240">DNA-directed RNA polymerase</keyword>
<dbReference type="EMBL" id="DF968000">
    <property type="protein sequence ID" value="GAO99679.1"/>
    <property type="molecule type" value="Genomic_DNA"/>
</dbReference>
<evidence type="ECO:0000256" key="2">
    <source>
        <dbReference type="ARBA" id="ARBA00022679"/>
    </source>
</evidence>
<keyword evidence="6" id="KW-1185">Reference proteome</keyword>
<protein>
    <submittedName>
        <fullName evidence="5">Uncharacterized protein</fullName>
    </submittedName>
</protein>
<dbReference type="AlphaFoldDB" id="A0A0K8MIH4"/>
<organism evidence="5 6">
    <name type="scientific">Fructobacillus ficulneus</name>
    <dbReference type="NCBI Taxonomy" id="157463"/>
    <lineage>
        <taxon>Bacteria</taxon>
        <taxon>Bacillati</taxon>
        <taxon>Bacillota</taxon>
        <taxon>Bacilli</taxon>
        <taxon>Lactobacillales</taxon>
        <taxon>Lactobacillaceae</taxon>
        <taxon>Fructobacillus</taxon>
    </lineage>
</organism>